<dbReference type="RefSeq" id="WP_179756545.1">
    <property type="nucleotide sequence ID" value="NZ_JACCBU010000001.1"/>
</dbReference>
<sequence>MSDPVRTCIGCRRRTDKKALLRVVWSGGRVIVDERQVAPGRGAYLHPDPKCLAQATKKRAFGRALRTEGIGADQLAGLTLPTD</sequence>
<dbReference type="InterPro" id="IPR035931">
    <property type="entry name" value="YlxR-like_sf"/>
</dbReference>
<evidence type="ECO:0000313" key="3">
    <source>
        <dbReference type="Proteomes" id="UP000569914"/>
    </source>
</evidence>
<reference evidence="2 3" key="1">
    <citation type="submission" date="2020-07" db="EMBL/GenBank/DDBJ databases">
        <title>Sequencing the genomes of 1000 actinobacteria strains.</title>
        <authorList>
            <person name="Klenk H.-P."/>
        </authorList>
    </citation>
    <scope>NUCLEOTIDE SEQUENCE [LARGE SCALE GENOMIC DNA]</scope>
    <source>
        <strain evidence="2 3">DSM 22083</strain>
    </source>
</reference>
<evidence type="ECO:0000313" key="2">
    <source>
        <dbReference type="EMBL" id="NYE74328.1"/>
    </source>
</evidence>
<gene>
    <name evidence="2" type="ORF">BKA15_005657</name>
</gene>
<dbReference type="EMBL" id="JACCBU010000001">
    <property type="protein sequence ID" value="NYE74328.1"/>
    <property type="molecule type" value="Genomic_DNA"/>
</dbReference>
<protein>
    <recommendedName>
        <fullName evidence="1">YlxR domain-containing protein</fullName>
    </recommendedName>
</protein>
<dbReference type="SUPFAM" id="SSF64376">
    <property type="entry name" value="YlxR-like"/>
    <property type="match status" value="1"/>
</dbReference>
<dbReference type="Gene3D" id="3.30.1230.10">
    <property type="entry name" value="YlxR-like"/>
    <property type="match status" value="1"/>
</dbReference>
<proteinExistence type="predicted"/>
<evidence type="ECO:0000259" key="1">
    <source>
        <dbReference type="Pfam" id="PF04296"/>
    </source>
</evidence>
<dbReference type="InterPro" id="IPR007393">
    <property type="entry name" value="YlxR_dom"/>
</dbReference>
<dbReference type="Pfam" id="PF04296">
    <property type="entry name" value="YlxR"/>
    <property type="match status" value="1"/>
</dbReference>
<dbReference type="AlphaFoldDB" id="A0A7Y9ICD4"/>
<dbReference type="PANTHER" id="PTHR34215">
    <property type="entry name" value="BLL0784 PROTEIN"/>
    <property type="match status" value="1"/>
</dbReference>
<dbReference type="PANTHER" id="PTHR34215:SF1">
    <property type="entry name" value="YLXR DOMAIN-CONTAINING PROTEIN"/>
    <property type="match status" value="1"/>
</dbReference>
<comment type="caution">
    <text evidence="2">The sequence shown here is derived from an EMBL/GenBank/DDBJ whole genome shotgun (WGS) entry which is preliminary data.</text>
</comment>
<dbReference type="InterPro" id="IPR037465">
    <property type="entry name" value="YlxR"/>
</dbReference>
<name>A0A7Y9ICD4_9ACTN</name>
<keyword evidence="3" id="KW-1185">Reference proteome</keyword>
<accession>A0A7Y9ICD4</accession>
<feature type="domain" description="YlxR" evidence="1">
    <location>
        <begin position="6"/>
        <end position="68"/>
    </location>
</feature>
<organism evidence="2 3">
    <name type="scientific">Microlunatus parietis</name>
    <dbReference type="NCBI Taxonomy" id="682979"/>
    <lineage>
        <taxon>Bacteria</taxon>
        <taxon>Bacillati</taxon>
        <taxon>Actinomycetota</taxon>
        <taxon>Actinomycetes</taxon>
        <taxon>Propionibacteriales</taxon>
        <taxon>Propionibacteriaceae</taxon>
        <taxon>Microlunatus</taxon>
    </lineage>
</organism>
<dbReference type="Proteomes" id="UP000569914">
    <property type="component" value="Unassembled WGS sequence"/>
</dbReference>